<gene>
    <name evidence="1" type="ORF">COLINT_02013</name>
</gene>
<sequence>MQTLLVMRAHHRPCLMMSFIGVTGVIICPDRYNRLDENAMRGS</sequence>
<proteinExistence type="predicted"/>
<dbReference type="HOGENOM" id="CLU_3232204_0_0_11"/>
<organism evidence="1 2">
    <name type="scientific">Collinsella intestinalis DSM 13280</name>
    <dbReference type="NCBI Taxonomy" id="521003"/>
    <lineage>
        <taxon>Bacteria</taxon>
        <taxon>Bacillati</taxon>
        <taxon>Actinomycetota</taxon>
        <taxon>Coriobacteriia</taxon>
        <taxon>Coriobacteriales</taxon>
        <taxon>Coriobacteriaceae</taxon>
        <taxon>Collinsella</taxon>
    </lineage>
</organism>
<evidence type="ECO:0000313" key="1">
    <source>
        <dbReference type="EMBL" id="EEP45222.1"/>
    </source>
</evidence>
<dbReference type="AlphaFoldDB" id="C4F7J9"/>
<reference evidence="1 2" key="1">
    <citation type="submission" date="2009-04" db="EMBL/GenBank/DDBJ databases">
        <authorList>
            <person name="Weinstock G."/>
            <person name="Sodergren E."/>
            <person name="Clifton S."/>
            <person name="Fulton L."/>
            <person name="Fulton B."/>
            <person name="Courtney L."/>
            <person name="Fronick C."/>
            <person name="Harrison M."/>
            <person name="Strong C."/>
            <person name="Farmer C."/>
            <person name="Delahaunty K."/>
            <person name="Markovic C."/>
            <person name="Hall O."/>
            <person name="Minx P."/>
            <person name="Tomlinson C."/>
            <person name="Mitreva M."/>
            <person name="Nelson J."/>
            <person name="Hou S."/>
            <person name="Wollam A."/>
            <person name="Pepin K.H."/>
            <person name="Johnson M."/>
            <person name="Bhonagiri V."/>
            <person name="Nash W.E."/>
            <person name="Warren W."/>
            <person name="Chinwalla A."/>
            <person name="Mardis E.R."/>
            <person name="Wilson R.K."/>
        </authorList>
    </citation>
    <scope>NUCLEOTIDE SEQUENCE [LARGE SCALE GENOMIC DNA]</scope>
    <source>
        <strain evidence="1 2">DSM 13280</strain>
    </source>
</reference>
<evidence type="ECO:0000313" key="2">
    <source>
        <dbReference type="Proteomes" id="UP000003295"/>
    </source>
</evidence>
<protein>
    <submittedName>
        <fullName evidence="1">Uncharacterized protein</fullName>
    </submittedName>
</protein>
<name>C4F7J9_9ACTN</name>
<dbReference type="EMBL" id="ABXH02000002">
    <property type="protein sequence ID" value="EEP45222.1"/>
    <property type="molecule type" value="Genomic_DNA"/>
</dbReference>
<dbReference type="STRING" id="521003.COLINT_02013"/>
<comment type="caution">
    <text evidence="1">The sequence shown here is derived from an EMBL/GenBank/DDBJ whole genome shotgun (WGS) entry which is preliminary data.</text>
</comment>
<dbReference type="Proteomes" id="UP000003295">
    <property type="component" value="Unassembled WGS sequence"/>
</dbReference>
<accession>C4F7J9</accession>